<keyword evidence="2 4" id="KW-1015">Disulfide bond</keyword>
<feature type="domain" description="CUB" evidence="5">
    <location>
        <begin position="13"/>
        <end position="132"/>
    </location>
</feature>
<dbReference type="PROSITE" id="PS01209">
    <property type="entry name" value="LDLRA_1"/>
    <property type="match status" value="1"/>
</dbReference>
<feature type="disulfide bond" evidence="4">
    <location>
        <begin position="161"/>
        <end position="176"/>
    </location>
</feature>
<dbReference type="InterPro" id="IPR036055">
    <property type="entry name" value="LDL_receptor-like_sf"/>
</dbReference>
<dbReference type="Gene3D" id="2.60.120.290">
    <property type="entry name" value="Spermadhesin, CUB domain"/>
    <property type="match status" value="1"/>
</dbReference>
<dbReference type="InterPro" id="IPR023415">
    <property type="entry name" value="LDLR_class-A_CS"/>
</dbReference>
<evidence type="ECO:0000259" key="5">
    <source>
        <dbReference type="PROSITE" id="PS01180"/>
    </source>
</evidence>
<dbReference type="SMART" id="SM00042">
    <property type="entry name" value="CUB"/>
    <property type="match status" value="1"/>
</dbReference>
<evidence type="ECO:0000256" key="4">
    <source>
        <dbReference type="PROSITE-ProRule" id="PRU00124"/>
    </source>
</evidence>
<protein>
    <recommendedName>
        <fullName evidence="5">CUB domain-containing protein</fullName>
    </recommendedName>
</protein>
<feature type="disulfide bond" evidence="4">
    <location>
        <begin position="142"/>
        <end position="154"/>
    </location>
</feature>
<dbReference type="EMBL" id="VTPC01005224">
    <property type="protein sequence ID" value="KAF2896278.1"/>
    <property type="molecule type" value="Genomic_DNA"/>
</dbReference>
<accession>A0A8K0GFI3</accession>
<dbReference type="AlphaFoldDB" id="A0A8K0GFI3"/>
<proteinExistence type="predicted"/>
<dbReference type="InterPro" id="IPR035914">
    <property type="entry name" value="Sperma_CUB_dom_sf"/>
</dbReference>
<dbReference type="PANTHER" id="PTHR24251">
    <property type="entry name" value="OVOCHYMASE-RELATED"/>
    <property type="match status" value="1"/>
</dbReference>
<dbReference type="PROSITE" id="PS50068">
    <property type="entry name" value="LDLRA_2"/>
    <property type="match status" value="1"/>
</dbReference>
<evidence type="ECO:0000256" key="1">
    <source>
        <dbReference type="ARBA" id="ARBA00022737"/>
    </source>
</evidence>
<evidence type="ECO:0000313" key="6">
    <source>
        <dbReference type="EMBL" id="KAF2896278.1"/>
    </source>
</evidence>
<dbReference type="Pfam" id="PF00431">
    <property type="entry name" value="CUB"/>
    <property type="match status" value="1"/>
</dbReference>
<reference evidence="6" key="1">
    <citation type="submission" date="2019-08" db="EMBL/GenBank/DDBJ databases">
        <title>The genome of the North American firefly Photinus pyralis.</title>
        <authorList>
            <consortium name="Photinus pyralis genome working group"/>
            <person name="Fallon T.R."/>
            <person name="Sander Lower S.E."/>
            <person name="Weng J.-K."/>
        </authorList>
    </citation>
    <scope>NUCLEOTIDE SEQUENCE</scope>
    <source>
        <strain evidence="6">TRF0915ILg1</strain>
        <tissue evidence="6">Whole body</tissue>
    </source>
</reference>
<dbReference type="InterPro" id="IPR002172">
    <property type="entry name" value="LDrepeatLR_classA_rpt"/>
</dbReference>
<sequence length="177" mass="20161">MFVSVTSPELIQCRIDRAGLEQGIISNSDIPPDVIQYTSKYKMPVDCLWSITVQPHKMIQINFFYFSLAKPNDCDNNFIDVFTNRTDLPSRSHNLCGSAGDWFSLKGHVAFVRFFAKPNANESSFKALYTAYRDVDKQTFKCMEGEYDCDDATCIADELACNGEVNCRSQWDEENCN</sequence>
<comment type="caution">
    <text evidence="6">The sequence shown here is derived from an EMBL/GenBank/DDBJ whole genome shotgun (WGS) entry which is preliminary data.</text>
</comment>
<dbReference type="PROSITE" id="PS01180">
    <property type="entry name" value="CUB"/>
    <property type="match status" value="1"/>
</dbReference>
<evidence type="ECO:0000256" key="3">
    <source>
        <dbReference type="PROSITE-ProRule" id="PRU00059"/>
    </source>
</evidence>
<evidence type="ECO:0000256" key="2">
    <source>
        <dbReference type="ARBA" id="ARBA00023157"/>
    </source>
</evidence>
<dbReference type="CDD" id="cd00112">
    <property type="entry name" value="LDLa"/>
    <property type="match status" value="1"/>
</dbReference>
<name>A0A8K0GFI3_IGNLU</name>
<dbReference type="Pfam" id="PF00057">
    <property type="entry name" value="Ldl_recept_a"/>
    <property type="match status" value="1"/>
</dbReference>
<dbReference type="InterPro" id="IPR000859">
    <property type="entry name" value="CUB_dom"/>
</dbReference>
<evidence type="ECO:0000313" key="7">
    <source>
        <dbReference type="Proteomes" id="UP000801492"/>
    </source>
</evidence>
<dbReference type="OrthoDB" id="9971251at2759"/>
<dbReference type="Gene3D" id="4.10.400.10">
    <property type="entry name" value="Low-density Lipoprotein Receptor"/>
    <property type="match status" value="1"/>
</dbReference>
<feature type="non-terminal residue" evidence="6">
    <location>
        <position position="177"/>
    </location>
</feature>
<organism evidence="6 7">
    <name type="scientific">Ignelater luminosus</name>
    <name type="common">Cucubano</name>
    <name type="synonym">Pyrophorus luminosus</name>
    <dbReference type="NCBI Taxonomy" id="2038154"/>
    <lineage>
        <taxon>Eukaryota</taxon>
        <taxon>Metazoa</taxon>
        <taxon>Ecdysozoa</taxon>
        <taxon>Arthropoda</taxon>
        <taxon>Hexapoda</taxon>
        <taxon>Insecta</taxon>
        <taxon>Pterygota</taxon>
        <taxon>Neoptera</taxon>
        <taxon>Endopterygota</taxon>
        <taxon>Coleoptera</taxon>
        <taxon>Polyphaga</taxon>
        <taxon>Elateriformia</taxon>
        <taxon>Elateroidea</taxon>
        <taxon>Elateridae</taxon>
        <taxon>Agrypninae</taxon>
        <taxon>Pyrophorini</taxon>
        <taxon>Ignelater</taxon>
    </lineage>
</organism>
<keyword evidence="7" id="KW-1185">Reference proteome</keyword>
<keyword evidence="1" id="KW-0677">Repeat</keyword>
<dbReference type="CDD" id="cd00041">
    <property type="entry name" value="CUB"/>
    <property type="match status" value="1"/>
</dbReference>
<dbReference type="PANTHER" id="PTHR24251:SF28">
    <property type="entry name" value="NEUROPILIN AND TOLLOID-LIKE, ISOFORM B"/>
    <property type="match status" value="1"/>
</dbReference>
<dbReference type="Proteomes" id="UP000801492">
    <property type="component" value="Unassembled WGS sequence"/>
</dbReference>
<feature type="disulfide bond" evidence="4">
    <location>
        <begin position="149"/>
        <end position="167"/>
    </location>
</feature>
<comment type="caution">
    <text evidence="3">Lacks conserved residue(s) required for the propagation of feature annotation.</text>
</comment>
<dbReference type="SUPFAM" id="SSF57424">
    <property type="entry name" value="LDL receptor-like module"/>
    <property type="match status" value="1"/>
</dbReference>
<dbReference type="SMART" id="SM00192">
    <property type="entry name" value="LDLa"/>
    <property type="match status" value="1"/>
</dbReference>
<dbReference type="SUPFAM" id="SSF49854">
    <property type="entry name" value="Spermadhesin, CUB domain"/>
    <property type="match status" value="1"/>
</dbReference>
<gene>
    <name evidence="6" type="ORF">ILUMI_09897</name>
</gene>